<dbReference type="CDD" id="cd04459">
    <property type="entry name" value="Rho_CSD"/>
    <property type="match status" value="1"/>
</dbReference>
<dbReference type="Pfam" id="PF07498">
    <property type="entry name" value="Rho_N"/>
    <property type="match status" value="1"/>
</dbReference>
<dbReference type="Gene3D" id="3.40.50.300">
    <property type="entry name" value="P-loop containing nucleotide triphosphate hydrolases"/>
    <property type="match status" value="1"/>
</dbReference>
<evidence type="ECO:0000256" key="1">
    <source>
        <dbReference type="ARBA" id="ARBA00022472"/>
    </source>
</evidence>
<dbReference type="EMBL" id="PXYV01000056">
    <property type="protein sequence ID" value="PSR20594.1"/>
    <property type="molecule type" value="Genomic_DNA"/>
</dbReference>
<comment type="similarity">
    <text evidence="9 11">Belongs to the Rho family.</text>
</comment>
<keyword evidence="8 9" id="KW-0804">Transcription</keyword>
<dbReference type="Gene3D" id="2.40.50.140">
    <property type="entry name" value="Nucleic acid-binding proteins"/>
    <property type="match status" value="1"/>
</dbReference>
<dbReference type="SMART" id="SM00357">
    <property type="entry name" value="CSP"/>
    <property type="match status" value="1"/>
</dbReference>
<dbReference type="GO" id="GO:0004386">
    <property type="term" value="F:helicase activity"/>
    <property type="evidence" value="ECO:0007669"/>
    <property type="project" value="UniProtKB-UniRule"/>
</dbReference>
<dbReference type="PANTHER" id="PTHR46425">
    <property type="entry name" value="TRANSCRIPTION TERMINATION FACTOR RHO"/>
    <property type="match status" value="1"/>
</dbReference>
<dbReference type="InterPro" id="IPR036269">
    <property type="entry name" value="Rho_N_sf"/>
</dbReference>
<dbReference type="InterPro" id="IPR004665">
    <property type="entry name" value="Term_rho"/>
</dbReference>
<dbReference type="InterPro" id="IPR041703">
    <property type="entry name" value="Rho_factor_ATP-bd"/>
</dbReference>
<dbReference type="Gene3D" id="1.10.720.10">
    <property type="match status" value="1"/>
</dbReference>
<dbReference type="Pfam" id="PF00006">
    <property type="entry name" value="ATP-synt_ab"/>
    <property type="match status" value="1"/>
</dbReference>
<dbReference type="SMART" id="SM00382">
    <property type="entry name" value="AAA"/>
    <property type="match status" value="1"/>
</dbReference>
<dbReference type="GO" id="GO:0008186">
    <property type="term" value="F:ATP-dependent activity, acting on RNA"/>
    <property type="evidence" value="ECO:0007669"/>
    <property type="project" value="UniProtKB-UniRule"/>
</dbReference>
<evidence type="ECO:0000256" key="8">
    <source>
        <dbReference type="ARBA" id="ARBA00023163"/>
    </source>
</evidence>
<dbReference type="Proteomes" id="UP000241848">
    <property type="component" value="Unassembled WGS sequence"/>
</dbReference>
<comment type="caution">
    <text evidence="9">Lacks conserved residue(s) required for the propagation of feature annotation.</text>
</comment>
<dbReference type="InterPro" id="IPR012340">
    <property type="entry name" value="NA-bd_OB-fold"/>
</dbReference>
<dbReference type="AlphaFoldDB" id="A0A2T2WED6"/>
<evidence type="ECO:0000259" key="13">
    <source>
        <dbReference type="PROSITE" id="PS51856"/>
    </source>
</evidence>
<feature type="compositionally biased region" description="Basic and acidic residues" evidence="12">
    <location>
        <begin position="199"/>
        <end position="208"/>
    </location>
</feature>
<dbReference type="NCBIfam" id="TIGR00767">
    <property type="entry name" value="rho"/>
    <property type="match status" value="1"/>
</dbReference>
<keyword evidence="5 9" id="KW-0067">ATP-binding</keyword>
<evidence type="ECO:0000256" key="10">
    <source>
        <dbReference type="NCBIfam" id="TIGR00767"/>
    </source>
</evidence>
<dbReference type="CDD" id="cd01128">
    <property type="entry name" value="rho_factor_C"/>
    <property type="match status" value="1"/>
</dbReference>
<dbReference type="InterPro" id="IPR011113">
    <property type="entry name" value="Rho_RNA-bd"/>
</dbReference>
<evidence type="ECO:0000313" key="15">
    <source>
        <dbReference type="Proteomes" id="UP000241848"/>
    </source>
</evidence>
<feature type="region of interest" description="Disordered" evidence="12">
    <location>
        <begin position="1"/>
        <end position="146"/>
    </location>
</feature>
<dbReference type="InterPro" id="IPR011112">
    <property type="entry name" value="Rho-like_N"/>
</dbReference>
<feature type="binding site" evidence="9">
    <location>
        <begin position="401"/>
        <end position="406"/>
    </location>
    <ligand>
        <name>ATP</name>
        <dbReference type="ChEBI" id="CHEBI:30616"/>
    </ligand>
</feature>
<evidence type="ECO:0000256" key="2">
    <source>
        <dbReference type="ARBA" id="ARBA00022741"/>
    </source>
</evidence>
<dbReference type="InterPro" id="IPR000194">
    <property type="entry name" value="ATPase_F1/V1/A1_a/bsu_nucl-bd"/>
</dbReference>
<name>A0A2T2WED6_9FIRM</name>
<evidence type="ECO:0000256" key="4">
    <source>
        <dbReference type="ARBA" id="ARBA00022806"/>
    </source>
</evidence>
<dbReference type="InterPro" id="IPR027417">
    <property type="entry name" value="P-loop_NTPase"/>
</dbReference>
<evidence type="ECO:0000256" key="6">
    <source>
        <dbReference type="ARBA" id="ARBA00022884"/>
    </source>
</evidence>
<evidence type="ECO:0000256" key="11">
    <source>
        <dbReference type="PROSITE-ProRule" id="PRU01203"/>
    </source>
</evidence>
<dbReference type="Pfam" id="PF07497">
    <property type="entry name" value="Rho_RNA_bind"/>
    <property type="match status" value="1"/>
</dbReference>
<dbReference type="InterPro" id="IPR011129">
    <property type="entry name" value="CSD"/>
</dbReference>
<feature type="region of interest" description="Disordered" evidence="12">
    <location>
        <begin position="175"/>
        <end position="221"/>
    </location>
</feature>
<comment type="caution">
    <text evidence="14">The sequence shown here is derived from an EMBL/GenBank/DDBJ whole genome shotgun (WGS) entry which is preliminary data.</text>
</comment>
<protein>
    <recommendedName>
        <fullName evidence="9 10">Transcription termination factor Rho</fullName>
        <ecNumber evidence="9 10">3.6.4.-</ecNumber>
    </recommendedName>
    <alternativeName>
        <fullName evidence="9">ATP-dependent helicase Rho</fullName>
    </alternativeName>
</protein>
<accession>A0A2T2WED6</accession>
<evidence type="ECO:0000256" key="5">
    <source>
        <dbReference type="ARBA" id="ARBA00022840"/>
    </source>
</evidence>
<keyword evidence="7 9" id="KW-0805">Transcription regulation</keyword>
<comment type="subunit">
    <text evidence="9">Homohexamer. The homohexamer assembles into an open ring structure.</text>
</comment>
<keyword evidence="1 9" id="KW-0806">Transcription termination</keyword>
<evidence type="ECO:0000256" key="3">
    <source>
        <dbReference type="ARBA" id="ARBA00022801"/>
    </source>
</evidence>
<organism evidence="14 15">
    <name type="scientific">Sulfobacillus acidophilus</name>
    <dbReference type="NCBI Taxonomy" id="53633"/>
    <lineage>
        <taxon>Bacteria</taxon>
        <taxon>Bacillati</taxon>
        <taxon>Bacillota</taxon>
        <taxon>Clostridia</taxon>
        <taxon>Eubacteriales</taxon>
        <taxon>Clostridiales Family XVII. Incertae Sedis</taxon>
        <taxon>Sulfobacillus</taxon>
    </lineage>
</organism>
<evidence type="ECO:0000256" key="9">
    <source>
        <dbReference type="HAMAP-Rule" id="MF_01884"/>
    </source>
</evidence>
<dbReference type="PROSITE" id="PS51856">
    <property type="entry name" value="RHO_RNA_BD"/>
    <property type="match status" value="1"/>
</dbReference>
<evidence type="ECO:0000256" key="12">
    <source>
        <dbReference type="SAM" id="MobiDB-lite"/>
    </source>
</evidence>
<evidence type="ECO:0000313" key="14">
    <source>
        <dbReference type="EMBL" id="PSR20594.1"/>
    </source>
</evidence>
<gene>
    <name evidence="9" type="primary">rho</name>
    <name evidence="14" type="ORF">C7B45_14230</name>
</gene>
<dbReference type="GO" id="GO:0003723">
    <property type="term" value="F:RNA binding"/>
    <property type="evidence" value="ECO:0007669"/>
    <property type="project" value="UniProtKB-UniRule"/>
</dbReference>
<keyword evidence="3 9" id="KW-0378">Hydrolase</keyword>
<dbReference type="EC" id="3.6.4.-" evidence="9 10"/>
<proteinExistence type="inferred from homology"/>
<dbReference type="NCBIfam" id="NF006886">
    <property type="entry name" value="PRK09376.1"/>
    <property type="match status" value="1"/>
</dbReference>
<evidence type="ECO:0000256" key="7">
    <source>
        <dbReference type="ARBA" id="ARBA00023015"/>
    </source>
</evidence>
<dbReference type="GO" id="GO:0005524">
    <property type="term" value="F:ATP binding"/>
    <property type="evidence" value="ECO:0007669"/>
    <property type="project" value="UniProtKB-UniRule"/>
</dbReference>
<feature type="binding site" evidence="9">
    <location>
        <position position="432"/>
    </location>
    <ligand>
        <name>ATP</name>
        <dbReference type="ChEBI" id="CHEBI:30616"/>
    </ligand>
</feature>
<dbReference type="SMART" id="SM00959">
    <property type="entry name" value="Rho_N"/>
    <property type="match status" value="1"/>
</dbReference>
<keyword evidence="6 9" id="KW-0694">RNA-binding</keyword>
<feature type="binding site" evidence="9">
    <location>
        <begin position="389"/>
        <end position="394"/>
    </location>
    <ligand>
        <name>ATP</name>
        <dbReference type="ChEBI" id="CHEBI:30616"/>
    </ligand>
</feature>
<feature type="domain" description="Rho RNA-BD" evidence="13">
    <location>
        <begin position="274"/>
        <end position="346"/>
    </location>
</feature>
<dbReference type="InterPro" id="IPR003593">
    <property type="entry name" value="AAA+_ATPase"/>
</dbReference>
<comment type="function">
    <text evidence="9">Facilitates transcription termination by a mechanism that involves Rho binding to the nascent RNA, activation of Rho's RNA-dependent ATPase activity, and release of the mRNA from the DNA template.</text>
</comment>
<dbReference type="SUPFAM" id="SSF52540">
    <property type="entry name" value="P-loop containing nucleoside triphosphate hydrolases"/>
    <property type="match status" value="1"/>
</dbReference>
<dbReference type="PANTHER" id="PTHR46425:SF1">
    <property type="entry name" value="TRANSCRIPTION TERMINATION FACTOR RHO"/>
    <property type="match status" value="1"/>
</dbReference>
<dbReference type="HAMAP" id="MF_01884">
    <property type="entry name" value="Rho"/>
    <property type="match status" value="1"/>
</dbReference>
<reference evidence="14 15" key="1">
    <citation type="journal article" date="2014" name="BMC Genomics">
        <title>Comparison of environmental and isolate Sulfobacillus genomes reveals diverse carbon, sulfur, nitrogen, and hydrogen metabolisms.</title>
        <authorList>
            <person name="Justice N.B."/>
            <person name="Norman A."/>
            <person name="Brown C.T."/>
            <person name="Singh A."/>
            <person name="Thomas B.C."/>
            <person name="Banfield J.F."/>
        </authorList>
    </citation>
    <scope>NUCLEOTIDE SEQUENCE [LARGE SCALE GENOMIC DNA]</scope>
    <source>
        <strain evidence="14">AMDSBA3</strain>
    </source>
</reference>
<dbReference type="SUPFAM" id="SSF68912">
    <property type="entry name" value="Rho N-terminal domain-like"/>
    <property type="match status" value="1"/>
</dbReference>
<sequence>MADELKQEPEQVVAPKRPRRPRTPKKAELAEMSGEAAALTVSEESKPAKKRTRRASAPTETSDAPKPRTRRKKSDKPADIAQNVPAPAVETAEKPESSPEIASVVEPVQPLSEGVSRDSSSDATTPADDISPTPPQSVPQIEAAVEVKALPPAAETTEVDKSRLEVVPITARSASAPRLRPAELPSSSANAPQALYNGRPRENRKPDGARTAAPGRRDLPKQREAPLTMAQLDAMTLLELYKLARQLNIDNFRQYKKGELIWEILRARTHKDGFVFVQGLLDIVGDYGFLRPTDFQRSREDVYVSASQIRRFDLRAGDQVSGQARPPKDGERYFALLRVEAVNALSPEKSAERPDFDGLTPIFPDSRFRLETSREDLACRLVDIIAPIGRGQRGLVVAPPKAGKTVLLKKLANAISQNSPETHLMVLLIDERPEEVTDMERSVKGEVASSTFDEPPEDHIRVAEMVLERAKRLVEMGRDVVILLDSITRLARAYNLTVPASGRTLSGGMDPAALHKPKRFFGAARKVEHGGSLTILATALVDTGSRMDDVIYEEFKGTGNMELHLDRKLAERRTFPAVDIKRSGTRREDLLMTPEELDIIWQVRKAIHNLGNQEATELLLQNLKRTRSNAEFFKLFMASQGSQG</sequence>
<dbReference type="GO" id="GO:0016787">
    <property type="term" value="F:hydrolase activity"/>
    <property type="evidence" value="ECO:0007669"/>
    <property type="project" value="UniProtKB-KW"/>
</dbReference>
<keyword evidence="4 9" id="KW-0347">Helicase</keyword>
<dbReference type="GO" id="GO:0006353">
    <property type="term" value="P:DNA-templated transcription termination"/>
    <property type="evidence" value="ECO:0007669"/>
    <property type="project" value="UniProtKB-UniRule"/>
</dbReference>
<keyword evidence="2 9" id="KW-0547">Nucleotide-binding</keyword>